<protein>
    <recommendedName>
        <fullName evidence="3">BrnT family toxin</fullName>
    </recommendedName>
</protein>
<dbReference type="AlphaFoldDB" id="A0A160T243"/>
<sequence length="99" mass="11620">MLDVHRLTGFDWDEGNQDKNWLKHQVSASECEELFFNVPLLTADDIKHSQTEQRYLALGRTNKGRLLFVSFVVRADKIRVISARDMHRKEREVYVKADS</sequence>
<reference evidence="1" key="1">
    <citation type="submission" date="2016-01" db="EMBL/GenBank/DDBJ databases">
        <authorList>
            <person name="Mcilroy J.S."/>
            <person name="Karst M S."/>
            <person name="Albertsen M."/>
        </authorList>
    </citation>
    <scope>NUCLEOTIDE SEQUENCE</scope>
    <source>
        <strain evidence="1">Cfx-K</strain>
    </source>
</reference>
<gene>
    <name evidence="1" type="ORF">CFX0092_A1836</name>
</gene>
<dbReference type="InterPro" id="IPR007460">
    <property type="entry name" value="BrnT_toxin"/>
</dbReference>
<evidence type="ECO:0008006" key="3">
    <source>
        <dbReference type="Google" id="ProtNLM"/>
    </source>
</evidence>
<accession>A0A160T243</accession>
<dbReference type="EMBL" id="LN890655">
    <property type="protein sequence ID" value="CUS03714.2"/>
    <property type="molecule type" value="Genomic_DNA"/>
</dbReference>
<proteinExistence type="predicted"/>
<evidence type="ECO:0000313" key="1">
    <source>
        <dbReference type="EMBL" id="CUS03714.2"/>
    </source>
</evidence>
<dbReference type="OrthoDB" id="9798158at2"/>
<dbReference type="InterPro" id="IPR038573">
    <property type="entry name" value="BrnT_sf"/>
</dbReference>
<keyword evidence="2" id="KW-1185">Reference proteome</keyword>
<organism evidence="1 2">
    <name type="scientific">Candidatus Promineifilum breve</name>
    <dbReference type="NCBI Taxonomy" id="1806508"/>
    <lineage>
        <taxon>Bacteria</taxon>
        <taxon>Bacillati</taxon>
        <taxon>Chloroflexota</taxon>
        <taxon>Ardenticatenia</taxon>
        <taxon>Candidatus Promineifilales</taxon>
        <taxon>Candidatus Promineifilaceae</taxon>
        <taxon>Candidatus Promineifilum</taxon>
    </lineage>
</organism>
<name>A0A160T243_9CHLR</name>
<dbReference type="KEGG" id="pbf:CFX0092_A1836"/>
<dbReference type="Proteomes" id="UP000215027">
    <property type="component" value="Chromosome I"/>
</dbReference>
<dbReference type="Pfam" id="PF04365">
    <property type="entry name" value="BrnT_toxin"/>
    <property type="match status" value="1"/>
</dbReference>
<evidence type="ECO:0000313" key="2">
    <source>
        <dbReference type="Proteomes" id="UP000215027"/>
    </source>
</evidence>
<dbReference type="Gene3D" id="3.10.450.530">
    <property type="entry name" value="Ribonuclease toxin, BrnT, of type II toxin-antitoxin system"/>
    <property type="match status" value="1"/>
</dbReference>
<dbReference type="RefSeq" id="WP_095043164.1">
    <property type="nucleotide sequence ID" value="NZ_LN890655.1"/>
</dbReference>